<dbReference type="SUPFAM" id="SSF141868">
    <property type="entry name" value="EAL domain-like"/>
    <property type="match status" value="1"/>
</dbReference>
<comment type="caution">
    <text evidence="4">The sequence shown here is derived from an EMBL/GenBank/DDBJ whole genome shotgun (WGS) entry which is preliminary data.</text>
</comment>
<dbReference type="CDD" id="cd01948">
    <property type="entry name" value="EAL"/>
    <property type="match status" value="1"/>
</dbReference>
<sequence>MTLHRLLLRQLRRHAVDETRQRELAGFLHAVSQAYEQADTDRNLLDRSLQLTSRELVERYEQLQAQLRRLESSEEELRHSLSLLHATLDASGEGMAVFALDGKLVQQNKRLQAVFQLTAPLAADATPSRLIHTLARRVAQPAALLGFMRRVAASPEGRLQAQFGLADGRQLSVFTQPQLMEDRVAGRVWCFRDITEQHRQEQRIRHQAEHDSLTGLPNRARFEQGLALALERASAQHTQLAVMFIDLDHFKRINDSHGHQVGDQVLAKVAAMLHAILRDDDLLARMGGDEFILLLDRIDGPAQTEAIARRITDTLSAPLELDERRLQVQASVGIALYPQDGAHPAELISRADMAMYEAKLRGRSAIRYFAPGIERQRRRETELHEQLAGALERGEFRLVFQPQVLLADGALIGAEALLRWTDPMGRPVSPTVFVPAAERSGLIRPLGDWVLGQALDWLCRTPRPDRMRVAVNLSARQLDDPQLAERILDQVQRRGLGAERLELEVTESMLMENREACIDSLRQLRAAGVRIAVDDFGTGYSSLNYLRFLPIDVLKIDRSFVKDMADAEDARAIVRSIIDLARNLGLEVVAEGIEDALTASLLLEMGCPLGQGYHFGRPADALPAALAATDTAGRRSKPLGA</sequence>
<dbReference type="InterPro" id="IPR001633">
    <property type="entry name" value="EAL_dom"/>
</dbReference>
<dbReference type="EMBL" id="JALNMH010000001">
    <property type="protein sequence ID" value="MCK7592069.1"/>
    <property type="molecule type" value="Genomic_DNA"/>
</dbReference>
<dbReference type="SUPFAM" id="SSF55073">
    <property type="entry name" value="Nucleotide cyclase"/>
    <property type="match status" value="1"/>
</dbReference>
<accession>A0ABT0GC06</accession>
<dbReference type="InterPro" id="IPR000160">
    <property type="entry name" value="GGDEF_dom"/>
</dbReference>
<keyword evidence="5" id="KW-1185">Reference proteome</keyword>
<dbReference type="InterPro" id="IPR029787">
    <property type="entry name" value="Nucleotide_cyclase"/>
</dbReference>
<dbReference type="SMART" id="SM00052">
    <property type="entry name" value="EAL"/>
    <property type="match status" value="1"/>
</dbReference>
<dbReference type="Proteomes" id="UP001431449">
    <property type="component" value="Unassembled WGS sequence"/>
</dbReference>
<dbReference type="Gene3D" id="3.20.20.450">
    <property type="entry name" value="EAL domain"/>
    <property type="match status" value="1"/>
</dbReference>
<dbReference type="InterPro" id="IPR035965">
    <property type="entry name" value="PAS-like_dom_sf"/>
</dbReference>
<proteinExistence type="predicted"/>
<feature type="domain" description="GGDEF" evidence="3">
    <location>
        <begin position="238"/>
        <end position="371"/>
    </location>
</feature>
<name>A0ABT0GC06_9GAMM</name>
<dbReference type="CDD" id="cd01949">
    <property type="entry name" value="GGDEF"/>
    <property type="match status" value="1"/>
</dbReference>
<dbReference type="Gene3D" id="3.30.70.270">
    <property type="match status" value="1"/>
</dbReference>
<dbReference type="InterPro" id="IPR052155">
    <property type="entry name" value="Biofilm_reg_signaling"/>
</dbReference>
<organism evidence="4 5">
    <name type="scientific">Pseudomarimonas salicorniae</name>
    <dbReference type="NCBI Taxonomy" id="2933270"/>
    <lineage>
        <taxon>Bacteria</taxon>
        <taxon>Pseudomonadati</taxon>
        <taxon>Pseudomonadota</taxon>
        <taxon>Gammaproteobacteria</taxon>
        <taxon>Lysobacterales</taxon>
        <taxon>Lysobacteraceae</taxon>
        <taxon>Pseudomarimonas</taxon>
    </lineage>
</organism>
<dbReference type="PANTHER" id="PTHR44757:SF2">
    <property type="entry name" value="BIOFILM ARCHITECTURE MAINTENANCE PROTEIN MBAA"/>
    <property type="match status" value="1"/>
</dbReference>
<dbReference type="Pfam" id="PF00990">
    <property type="entry name" value="GGDEF"/>
    <property type="match status" value="1"/>
</dbReference>
<dbReference type="PROSITE" id="PS50883">
    <property type="entry name" value="EAL"/>
    <property type="match status" value="1"/>
</dbReference>
<dbReference type="PANTHER" id="PTHR44757">
    <property type="entry name" value="DIGUANYLATE CYCLASE DGCP"/>
    <property type="match status" value="1"/>
</dbReference>
<feature type="coiled-coil region" evidence="1">
    <location>
        <begin position="53"/>
        <end position="80"/>
    </location>
</feature>
<evidence type="ECO:0000259" key="2">
    <source>
        <dbReference type="PROSITE" id="PS50883"/>
    </source>
</evidence>
<evidence type="ECO:0000313" key="4">
    <source>
        <dbReference type="EMBL" id="MCK7592069.1"/>
    </source>
</evidence>
<dbReference type="InterPro" id="IPR043128">
    <property type="entry name" value="Rev_trsase/Diguanyl_cyclase"/>
</dbReference>
<evidence type="ECO:0000259" key="3">
    <source>
        <dbReference type="PROSITE" id="PS50887"/>
    </source>
</evidence>
<feature type="domain" description="EAL" evidence="2">
    <location>
        <begin position="380"/>
        <end position="632"/>
    </location>
</feature>
<dbReference type="InterPro" id="IPR035919">
    <property type="entry name" value="EAL_sf"/>
</dbReference>
<protein>
    <submittedName>
        <fullName evidence="4">EAL domain-containing protein</fullName>
    </submittedName>
</protein>
<dbReference type="PROSITE" id="PS50887">
    <property type="entry name" value="GGDEF"/>
    <property type="match status" value="1"/>
</dbReference>
<gene>
    <name evidence="4" type="ORF">M0G41_00120</name>
</gene>
<dbReference type="NCBIfam" id="TIGR00254">
    <property type="entry name" value="GGDEF"/>
    <property type="match status" value="1"/>
</dbReference>
<reference evidence="4" key="1">
    <citation type="submission" date="2022-04" db="EMBL/GenBank/DDBJ databases">
        <title>Lysobacter sp. CAU 1642 isolated from sea sand.</title>
        <authorList>
            <person name="Kim W."/>
        </authorList>
    </citation>
    <scope>NUCLEOTIDE SEQUENCE</scope>
    <source>
        <strain evidence="4">CAU 1642</strain>
    </source>
</reference>
<evidence type="ECO:0000256" key="1">
    <source>
        <dbReference type="SAM" id="Coils"/>
    </source>
</evidence>
<dbReference type="RefSeq" id="WP_248203982.1">
    <property type="nucleotide sequence ID" value="NZ_JALNMH010000001.1"/>
</dbReference>
<evidence type="ECO:0000313" key="5">
    <source>
        <dbReference type="Proteomes" id="UP001431449"/>
    </source>
</evidence>
<dbReference type="Pfam" id="PF00563">
    <property type="entry name" value="EAL"/>
    <property type="match status" value="1"/>
</dbReference>
<keyword evidence="1" id="KW-0175">Coiled coil</keyword>
<dbReference type="Gene3D" id="3.30.450.20">
    <property type="entry name" value="PAS domain"/>
    <property type="match status" value="1"/>
</dbReference>
<dbReference type="SUPFAM" id="SSF55785">
    <property type="entry name" value="PYP-like sensor domain (PAS domain)"/>
    <property type="match status" value="1"/>
</dbReference>
<dbReference type="SMART" id="SM00267">
    <property type="entry name" value="GGDEF"/>
    <property type="match status" value="1"/>
</dbReference>